<protein>
    <submittedName>
        <fullName evidence="2">Uncharacterized protein</fullName>
    </submittedName>
</protein>
<name>A0AAN8EFV9_9EURO</name>
<evidence type="ECO:0000256" key="1">
    <source>
        <dbReference type="SAM" id="MobiDB-lite"/>
    </source>
</evidence>
<sequence length="91" mass="9649">MPAFVGTLAAMVLVEACRRLHLESLLHNAIARLVPDSNAHHHTEDTTQGDHTSVVSVANMTGSSMLRGITGPPSVDSTPSCTLSEKLGRMN</sequence>
<reference evidence="2 3" key="1">
    <citation type="submission" date="2022-12" db="EMBL/GenBank/DDBJ databases">
        <title>Genomic features and morphological characterization of a novel Knufia sp. strain isolated from spacecraft assembly facility.</title>
        <authorList>
            <person name="Teixeira M."/>
            <person name="Chander A.M."/>
            <person name="Stajich J.E."/>
            <person name="Venkateswaran K."/>
        </authorList>
    </citation>
    <scope>NUCLEOTIDE SEQUENCE [LARGE SCALE GENOMIC DNA]</scope>
    <source>
        <strain evidence="2 3">FJI-L2-BK-P2</strain>
    </source>
</reference>
<dbReference type="Proteomes" id="UP001316803">
    <property type="component" value="Unassembled WGS sequence"/>
</dbReference>
<evidence type="ECO:0000313" key="2">
    <source>
        <dbReference type="EMBL" id="KAK5954633.1"/>
    </source>
</evidence>
<organism evidence="2 3">
    <name type="scientific">Knufia fluminis</name>
    <dbReference type="NCBI Taxonomy" id="191047"/>
    <lineage>
        <taxon>Eukaryota</taxon>
        <taxon>Fungi</taxon>
        <taxon>Dikarya</taxon>
        <taxon>Ascomycota</taxon>
        <taxon>Pezizomycotina</taxon>
        <taxon>Eurotiomycetes</taxon>
        <taxon>Chaetothyriomycetidae</taxon>
        <taxon>Chaetothyriales</taxon>
        <taxon>Trichomeriaceae</taxon>
        <taxon>Knufia</taxon>
    </lineage>
</organism>
<keyword evidence="3" id="KW-1185">Reference proteome</keyword>
<accession>A0AAN8EFV9</accession>
<gene>
    <name evidence="2" type="ORF">OHC33_004355</name>
</gene>
<dbReference type="AlphaFoldDB" id="A0AAN8EFV9"/>
<dbReference type="EMBL" id="JAKLMC020000008">
    <property type="protein sequence ID" value="KAK5954633.1"/>
    <property type="molecule type" value="Genomic_DNA"/>
</dbReference>
<comment type="caution">
    <text evidence="2">The sequence shown here is derived from an EMBL/GenBank/DDBJ whole genome shotgun (WGS) entry which is preliminary data.</text>
</comment>
<feature type="region of interest" description="Disordered" evidence="1">
    <location>
        <begin position="63"/>
        <end position="91"/>
    </location>
</feature>
<proteinExistence type="predicted"/>
<evidence type="ECO:0000313" key="3">
    <source>
        <dbReference type="Proteomes" id="UP001316803"/>
    </source>
</evidence>